<dbReference type="EMBL" id="CAJVQA010027544">
    <property type="protein sequence ID" value="CAG8792127.1"/>
    <property type="molecule type" value="Genomic_DNA"/>
</dbReference>
<gene>
    <name evidence="1" type="ORF">CPELLU_LOCUS17078</name>
</gene>
<dbReference type="Proteomes" id="UP000789759">
    <property type="component" value="Unassembled WGS sequence"/>
</dbReference>
<proteinExistence type="predicted"/>
<dbReference type="AlphaFoldDB" id="A0A9N9JQ58"/>
<dbReference type="OrthoDB" id="10471754at2759"/>
<evidence type="ECO:0000313" key="1">
    <source>
        <dbReference type="EMBL" id="CAG8792127.1"/>
    </source>
</evidence>
<reference evidence="1" key="1">
    <citation type="submission" date="2021-06" db="EMBL/GenBank/DDBJ databases">
        <authorList>
            <person name="Kallberg Y."/>
            <person name="Tangrot J."/>
            <person name="Rosling A."/>
        </authorList>
    </citation>
    <scope>NUCLEOTIDE SEQUENCE</scope>
    <source>
        <strain evidence="1">FL966</strain>
    </source>
</reference>
<feature type="non-terminal residue" evidence="1">
    <location>
        <position position="1"/>
    </location>
</feature>
<comment type="caution">
    <text evidence="1">The sequence shown here is derived from an EMBL/GenBank/DDBJ whole genome shotgun (WGS) entry which is preliminary data.</text>
</comment>
<keyword evidence="2" id="KW-1185">Reference proteome</keyword>
<sequence length="62" mass="7241">RLLVNLVPLNSTNDILVEGDYADDDKDTHMTREENYVNNLEIDKKEQHATRTIEELTLEILE</sequence>
<protein>
    <submittedName>
        <fullName evidence="1">6690_t:CDS:1</fullName>
    </submittedName>
</protein>
<accession>A0A9N9JQ58</accession>
<feature type="non-terminal residue" evidence="1">
    <location>
        <position position="62"/>
    </location>
</feature>
<name>A0A9N9JQ58_9GLOM</name>
<organism evidence="1 2">
    <name type="scientific">Cetraspora pellucida</name>
    <dbReference type="NCBI Taxonomy" id="1433469"/>
    <lineage>
        <taxon>Eukaryota</taxon>
        <taxon>Fungi</taxon>
        <taxon>Fungi incertae sedis</taxon>
        <taxon>Mucoromycota</taxon>
        <taxon>Glomeromycotina</taxon>
        <taxon>Glomeromycetes</taxon>
        <taxon>Diversisporales</taxon>
        <taxon>Gigasporaceae</taxon>
        <taxon>Cetraspora</taxon>
    </lineage>
</organism>
<evidence type="ECO:0000313" key="2">
    <source>
        <dbReference type="Proteomes" id="UP000789759"/>
    </source>
</evidence>